<dbReference type="PANTHER" id="PTHR43435:SF4">
    <property type="entry name" value="FGGY CARBOHYDRATE KINASE DOMAIN-CONTAINING PROTEIN"/>
    <property type="match status" value="1"/>
</dbReference>
<evidence type="ECO:0000256" key="1">
    <source>
        <dbReference type="ARBA" id="ARBA00022679"/>
    </source>
</evidence>
<evidence type="ECO:0000313" key="6">
    <source>
        <dbReference type="Proteomes" id="UP000288805"/>
    </source>
</evidence>
<proteinExistence type="predicted"/>
<gene>
    <name evidence="5" type="primary">fggy_2</name>
    <name evidence="5" type="ORF">CK203_042401</name>
</gene>
<evidence type="ECO:0000256" key="3">
    <source>
        <dbReference type="SAM" id="MobiDB-lite"/>
    </source>
</evidence>
<name>A0A438H5S3_VITVI</name>
<sequence length="335" mass="37192">MLGLSPVPFLTFYFLAEVHYLTMDDINRTECSFPWPSIGFWSNPRCCEGKNFCYLPLIRRDLKFQEMGLRAGTPVGTSLIDAHAGGVGVMESVAVPDSESKEYEKGAICHRLVLVCGTSTCHMAVSRSKLFIPGVWGPFWSAMVPEYWLTEGGQSATGALLDYIIENHVASPRLANRAASQNISVFELLNKILESMMQDLKSPFLAALTEDIHVLPDFHGNRSPIADPKAKGVVCGLTLDTSEKQLALLYLATVQSIAYGTRHIVDHCNAHGHQVRILTSLVMLQYTTLSSVNDPRLEPFPCSLPSKKKPHLRRHPRVSNNTSQKRYEFPGSKAM</sequence>
<evidence type="ECO:0000259" key="4">
    <source>
        <dbReference type="Pfam" id="PF02782"/>
    </source>
</evidence>
<feature type="domain" description="Carbohydrate kinase FGGY C-terminal" evidence="4">
    <location>
        <begin position="113"/>
        <end position="278"/>
    </location>
</feature>
<protein>
    <submittedName>
        <fullName evidence="5">FGGY carbohydrate kinase domain-containing protein</fullName>
    </submittedName>
</protein>
<dbReference type="Proteomes" id="UP000288805">
    <property type="component" value="Unassembled WGS sequence"/>
</dbReference>
<feature type="region of interest" description="Disordered" evidence="3">
    <location>
        <begin position="300"/>
        <end position="335"/>
    </location>
</feature>
<dbReference type="AlphaFoldDB" id="A0A438H5S3"/>
<dbReference type="InterPro" id="IPR018485">
    <property type="entry name" value="FGGY_C"/>
</dbReference>
<organism evidence="5 6">
    <name type="scientific">Vitis vinifera</name>
    <name type="common">Grape</name>
    <dbReference type="NCBI Taxonomy" id="29760"/>
    <lineage>
        <taxon>Eukaryota</taxon>
        <taxon>Viridiplantae</taxon>
        <taxon>Streptophyta</taxon>
        <taxon>Embryophyta</taxon>
        <taxon>Tracheophyta</taxon>
        <taxon>Spermatophyta</taxon>
        <taxon>Magnoliopsida</taxon>
        <taxon>eudicotyledons</taxon>
        <taxon>Gunneridae</taxon>
        <taxon>Pentapetalae</taxon>
        <taxon>rosids</taxon>
        <taxon>Vitales</taxon>
        <taxon>Vitaceae</taxon>
        <taxon>Viteae</taxon>
        <taxon>Vitis</taxon>
    </lineage>
</organism>
<keyword evidence="2 5" id="KW-0418">Kinase</keyword>
<feature type="compositionally biased region" description="Basic residues" evidence="3">
    <location>
        <begin position="306"/>
        <end position="317"/>
    </location>
</feature>
<dbReference type="GO" id="GO:0016301">
    <property type="term" value="F:kinase activity"/>
    <property type="evidence" value="ECO:0007669"/>
    <property type="project" value="UniProtKB-KW"/>
</dbReference>
<dbReference type="Gene3D" id="3.30.420.40">
    <property type="match status" value="1"/>
</dbReference>
<keyword evidence="1" id="KW-0808">Transferase</keyword>
<dbReference type="InterPro" id="IPR043129">
    <property type="entry name" value="ATPase_NBD"/>
</dbReference>
<dbReference type="SUPFAM" id="SSF53067">
    <property type="entry name" value="Actin-like ATPase domain"/>
    <property type="match status" value="1"/>
</dbReference>
<dbReference type="PANTHER" id="PTHR43435">
    <property type="entry name" value="RIBULOKINASE"/>
    <property type="match status" value="1"/>
</dbReference>
<dbReference type="GO" id="GO:0005975">
    <property type="term" value="P:carbohydrate metabolic process"/>
    <property type="evidence" value="ECO:0007669"/>
    <property type="project" value="InterPro"/>
</dbReference>
<evidence type="ECO:0000313" key="5">
    <source>
        <dbReference type="EMBL" id="RVW79713.1"/>
    </source>
</evidence>
<evidence type="ECO:0000256" key="2">
    <source>
        <dbReference type="ARBA" id="ARBA00022777"/>
    </source>
</evidence>
<comment type="caution">
    <text evidence="5">The sequence shown here is derived from an EMBL/GenBank/DDBJ whole genome shotgun (WGS) entry which is preliminary data.</text>
</comment>
<accession>A0A438H5S3</accession>
<reference evidence="5 6" key="1">
    <citation type="journal article" date="2018" name="PLoS Genet.">
        <title>Population sequencing reveals clonal diversity and ancestral inbreeding in the grapevine cultivar Chardonnay.</title>
        <authorList>
            <person name="Roach M.J."/>
            <person name="Johnson D.L."/>
            <person name="Bohlmann J."/>
            <person name="van Vuuren H.J."/>
            <person name="Jones S.J."/>
            <person name="Pretorius I.S."/>
            <person name="Schmidt S.A."/>
            <person name="Borneman A.R."/>
        </authorList>
    </citation>
    <scope>NUCLEOTIDE SEQUENCE [LARGE SCALE GENOMIC DNA]</scope>
    <source>
        <strain evidence="6">cv. Chardonnay</strain>
        <tissue evidence="5">Leaf</tissue>
    </source>
</reference>
<dbReference type="Pfam" id="PF02782">
    <property type="entry name" value="FGGY_C"/>
    <property type="match status" value="1"/>
</dbReference>
<dbReference type="EMBL" id="QGNW01000276">
    <property type="protein sequence ID" value="RVW79713.1"/>
    <property type="molecule type" value="Genomic_DNA"/>
</dbReference>